<sequence>MSEDDRAAKAARARALLKKKQQQKAAGGGSIASPTVASPVLPPSRAFSPAPSEITLVNPEDQRAGRNVGDLFSGGQLGDGGGDISWLSGLNRVDAHLPLATASTSPPAVSSPAPVVSHGAATPEATSTVASGQGELHAKIAELNTIVSALEAEKHGLKDVVERLKETETNAQRTQKRNFSESKPMHSRRNGRYTRNARRMCSSKTAYSNWRPVVLLS</sequence>
<feature type="region of interest" description="Disordered" evidence="1">
    <location>
        <begin position="167"/>
        <end position="191"/>
    </location>
</feature>
<keyword evidence="3" id="KW-1185">Reference proteome</keyword>
<proteinExistence type="predicted"/>
<name>A0ABQ8KHJ9_9APHY</name>
<evidence type="ECO:0000313" key="2">
    <source>
        <dbReference type="EMBL" id="KAH9837308.1"/>
    </source>
</evidence>
<dbReference type="RefSeq" id="XP_047779477.1">
    <property type="nucleotide sequence ID" value="XM_047919589.1"/>
</dbReference>
<dbReference type="EMBL" id="JADCUA010000009">
    <property type="protein sequence ID" value="KAH9837308.1"/>
    <property type="molecule type" value="Genomic_DNA"/>
</dbReference>
<accession>A0ABQ8KHJ9</accession>
<dbReference type="GeneID" id="72000321"/>
<feature type="compositionally biased region" description="Basic residues" evidence="1">
    <location>
        <begin position="9"/>
        <end position="22"/>
    </location>
</feature>
<reference evidence="2 3" key="1">
    <citation type="journal article" date="2021" name="Environ. Microbiol.">
        <title>Gene family expansions and transcriptome signatures uncover fungal adaptations to wood decay.</title>
        <authorList>
            <person name="Hage H."/>
            <person name="Miyauchi S."/>
            <person name="Viragh M."/>
            <person name="Drula E."/>
            <person name="Min B."/>
            <person name="Chaduli D."/>
            <person name="Navarro D."/>
            <person name="Favel A."/>
            <person name="Norest M."/>
            <person name="Lesage-Meessen L."/>
            <person name="Balint B."/>
            <person name="Merenyi Z."/>
            <person name="de Eugenio L."/>
            <person name="Morin E."/>
            <person name="Martinez A.T."/>
            <person name="Baldrian P."/>
            <person name="Stursova M."/>
            <person name="Martinez M.J."/>
            <person name="Novotny C."/>
            <person name="Magnuson J.K."/>
            <person name="Spatafora J.W."/>
            <person name="Maurice S."/>
            <person name="Pangilinan J."/>
            <person name="Andreopoulos W."/>
            <person name="LaButti K."/>
            <person name="Hundley H."/>
            <person name="Na H."/>
            <person name="Kuo A."/>
            <person name="Barry K."/>
            <person name="Lipzen A."/>
            <person name="Henrissat B."/>
            <person name="Riley R."/>
            <person name="Ahrendt S."/>
            <person name="Nagy L.G."/>
            <person name="Grigoriev I.V."/>
            <person name="Martin F."/>
            <person name="Rosso M.N."/>
        </authorList>
    </citation>
    <scope>NUCLEOTIDE SEQUENCE [LARGE SCALE GENOMIC DNA]</scope>
    <source>
        <strain evidence="2 3">CIRM-BRFM 1785</strain>
    </source>
</reference>
<protein>
    <submittedName>
        <fullName evidence="2">Uncharacterized protein</fullName>
    </submittedName>
</protein>
<evidence type="ECO:0000313" key="3">
    <source>
        <dbReference type="Proteomes" id="UP000814176"/>
    </source>
</evidence>
<dbReference type="Proteomes" id="UP000814176">
    <property type="component" value="Unassembled WGS sequence"/>
</dbReference>
<comment type="caution">
    <text evidence="2">The sequence shown here is derived from an EMBL/GenBank/DDBJ whole genome shotgun (WGS) entry which is preliminary data.</text>
</comment>
<gene>
    <name evidence="2" type="ORF">C8Q71DRAFT_595746</name>
</gene>
<organism evidence="2 3">
    <name type="scientific">Rhodofomes roseus</name>
    <dbReference type="NCBI Taxonomy" id="34475"/>
    <lineage>
        <taxon>Eukaryota</taxon>
        <taxon>Fungi</taxon>
        <taxon>Dikarya</taxon>
        <taxon>Basidiomycota</taxon>
        <taxon>Agaricomycotina</taxon>
        <taxon>Agaricomycetes</taxon>
        <taxon>Polyporales</taxon>
        <taxon>Rhodofomes</taxon>
    </lineage>
</organism>
<feature type="region of interest" description="Disordered" evidence="1">
    <location>
        <begin position="1"/>
        <end position="74"/>
    </location>
</feature>
<evidence type="ECO:0000256" key="1">
    <source>
        <dbReference type="SAM" id="MobiDB-lite"/>
    </source>
</evidence>